<reference evidence="1" key="1">
    <citation type="submission" date="2023-10" db="EMBL/GenBank/DDBJ databases">
        <authorList>
            <person name="Chen Y."/>
            <person name="Shah S."/>
            <person name="Dougan E. K."/>
            <person name="Thang M."/>
            <person name="Chan C."/>
        </authorList>
    </citation>
    <scope>NUCLEOTIDE SEQUENCE [LARGE SCALE GENOMIC DNA]</scope>
</reference>
<dbReference type="EMBL" id="CAUYUJ010002393">
    <property type="protein sequence ID" value="CAK0800581.1"/>
    <property type="molecule type" value="Genomic_DNA"/>
</dbReference>
<evidence type="ECO:0000313" key="2">
    <source>
        <dbReference type="Proteomes" id="UP001189429"/>
    </source>
</evidence>
<evidence type="ECO:0000313" key="1">
    <source>
        <dbReference type="EMBL" id="CAK0800581.1"/>
    </source>
</evidence>
<protein>
    <recommendedName>
        <fullName evidence="3">Ribosome biogenesis protein NOP53</fullName>
    </recommendedName>
</protein>
<accession>A0ABN9Q7A2</accession>
<dbReference type="Proteomes" id="UP001189429">
    <property type="component" value="Unassembled WGS sequence"/>
</dbReference>
<dbReference type="Pfam" id="PF14825">
    <property type="entry name" value="CFAP77"/>
    <property type="match status" value="1"/>
</dbReference>
<dbReference type="PANTHER" id="PTHR28617:SF1">
    <property type="entry name" value="CILIA- AND FLAGELLA-ASSOCIATED PROTEIN 77"/>
    <property type="match status" value="1"/>
</dbReference>
<sequence>MSASFRNRSCNALLLRDDVGRGKPSAYDLPHESHAFGRAEAPDMEGAGDVLNSWAAHVPGPREGPDRRDFLRMNKMAAGSRVTTAKDLAEFRKNNDVRVAPAGPTGALPKIIPSDVFPGFAYGIKARPSTPIHQVLNGDYEAAEAARLDLLYRQRGEASEGRQRKHKVQMTKAMRAQIDNARAAKLAQSAPEPPAAFKMSKYKNVSSRLSSGPLGKSASTPAL</sequence>
<dbReference type="InterPro" id="IPR029147">
    <property type="entry name" value="CFAP77"/>
</dbReference>
<dbReference type="PANTHER" id="PTHR28617">
    <property type="entry name" value="CILIA- AND FLAGELLA-ASSOCIATED PROTEIN 77"/>
    <property type="match status" value="1"/>
</dbReference>
<organism evidence="1 2">
    <name type="scientific">Prorocentrum cordatum</name>
    <dbReference type="NCBI Taxonomy" id="2364126"/>
    <lineage>
        <taxon>Eukaryota</taxon>
        <taxon>Sar</taxon>
        <taxon>Alveolata</taxon>
        <taxon>Dinophyceae</taxon>
        <taxon>Prorocentrales</taxon>
        <taxon>Prorocentraceae</taxon>
        <taxon>Prorocentrum</taxon>
    </lineage>
</organism>
<keyword evidence="2" id="KW-1185">Reference proteome</keyword>
<evidence type="ECO:0008006" key="3">
    <source>
        <dbReference type="Google" id="ProtNLM"/>
    </source>
</evidence>
<comment type="caution">
    <text evidence="1">The sequence shown here is derived from an EMBL/GenBank/DDBJ whole genome shotgun (WGS) entry which is preliminary data.</text>
</comment>
<proteinExistence type="predicted"/>
<name>A0ABN9Q7A2_9DINO</name>
<gene>
    <name evidence="1" type="ORF">PCOR1329_LOCUS8694</name>
</gene>